<dbReference type="InterPro" id="IPR014729">
    <property type="entry name" value="Rossmann-like_a/b/a_fold"/>
</dbReference>
<keyword evidence="4" id="KW-1185">Reference proteome</keyword>
<dbReference type="PANTHER" id="PTHR46268">
    <property type="entry name" value="STRESS RESPONSE PROTEIN NHAX"/>
    <property type="match status" value="1"/>
</dbReference>
<evidence type="ECO:0000259" key="2">
    <source>
        <dbReference type="Pfam" id="PF00582"/>
    </source>
</evidence>
<sequence>MADRVVVAVDNRAASESVLHWLHTRWTRAGDFDVEVVAVADLGWVPVGSSDVGYRSGYETALEESGAAIRERLPGASVETTVLWGLPPDVLVDVSKRADLLVLGSDKTGFFQGLVSGTLPLRVAAHSHCPVVVVPAGWSPGEPRVVVGVALDATDAAPIEVGAREAERSGGGLRLLHAVTLPQSLLVEDLITTETYDEVAEARTRMLALAVEEVRARHPGIEVSTALPRGRAVVALVDEARDGALVVVGTHRRRALARLILGSVSHDVLLNAPCPIIVVPTT</sequence>
<dbReference type="PRINTS" id="PR01438">
    <property type="entry name" value="UNVRSLSTRESS"/>
</dbReference>
<organism evidence="3 4">
    <name type="scientific">Conyzicola nivalis</name>
    <dbReference type="NCBI Taxonomy" id="1477021"/>
    <lineage>
        <taxon>Bacteria</taxon>
        <taxon>Bacillati</taxon>
        <taxon>Actinomycetota</taxon>
        <taxon>Actinomycetes</taxon>
        <taxon>Micrococcales</taxon>
        <taxon>Microbacteriaceae</taxon>
        <taxon>Conyzicola</taxon>
    </lineage>
</organism>
<dbReference type="PANTHER" id="PTHR46268:SF6">
    <property type="entry name" value="UNIVERSAL STRESS PROTEIN UP12"/>
    <property type="match status" value="1"/>
</dbReference>
<evidence type="ECO:0000256" key="1">
    <source>
        <dbReference type="ARBA" id="ARBA00008791"/>
    </source>
</evidence>
<dbReference type="Gene3D" id="3.40.50.620">
    <property type="entry name" value="HUPs"/>
    <property type="match status" value="2"/>
</dbReference>
<comment type="similarity">
    <text evidence="1">Belongs to the universal stress protein A family.</text>
</comment>
<dbReference type="SUPFAM" id="SSF52402">
    <property type="entry name" value="Adenine nucleotide alpha hydrolases-like"/>
    <property type="match status" value="2"/>
</dbReference>
<feature type="domain" description="UspA" evidence="2">
    <location>
        <begin position="1"/>
        <end position="135"/>
    </location>
</feature>
<reference evidence="3 4" key="1">
    <citation type="submission" date="2024-06" db="EMBL/GenBank/DDBJ databases">
        <title>Sorghum-associated microbial communities from plants grown in Nebraska, USA.</title>
        <authorList>
            <person name="Schachtman D."/>
        </authorList>
    </citation>
    <scope>NUCLEOTIDE SEQUENCE [LARGE SCALE GENOMIC DNA]</scope>
    <source>
        <strain evidence="3 4">2857</strain>
    </source>
</reference>
<dbReference type="InterPro" id="IPR006015">
    <property type="entry name" value="Universal_stress_UspA"/>
</dbReference>
<dbReference type="Proteomes" id="UP001549257">
    <property type="component" value="Unassembled WGS sequence"/>
</dbReference>
<evidence type="ECO:0000313" key="3">
    <source>
        <dbReference type="EMBL" id="MET4581066.1"/>
    </source>
</evidence>
<feature type="domain" description="UspA" evidence="2">
    <location>
        <begin position="144"/>
        <end position="280"/>
    </location>
</feature>
<protein>
    <submittedName>
        <fullName evidence="3">Nucleotide-binding universal stress UspA family protein</fullName>
    </submittedName>
</protein>
<comment type="caution">
    <text evidence="3">The sequence shown here is derived from an EMBL/GenBank/DDBJ whole genome shotgun (WGS) entry which is preliminary data.</text>
</comment>
<dbReference type="RefSeq" id="WP_354023257.1">
    <property type="nucleotide sequence ID" value="NZ_JBEPSJ010000001.1"/>
</dbReference>
<dbReference type="InterPro" id="IPR006016">
    <property type="entry name" value="UspA"/>
</dbReference>
<evidence type="ECO:0000313" key="4">
    <source>
        <dbReference type="Proteomes" id="UP001549257"/>
    </source>
</evidence>
<dbReference type="Pfam" id="PF00582">
    <property type="entry name" value="Usp"/>
    <property type="match status" value="2"/>
</dbReference>
<proteinExistence type="inferred from homology"/>
<accession>A0ABV2QJ39</accession>
<name>A0ABV2QJ39_9MICO</name>
<gene>
    <name evidence="3" type="ORF">ABIE21_000556</name>
</gene>
<dbReference type="EMBL" id="JBEPSJ010000001">
    <property type="protein sequence ID" value="MET4581066.1"/>
    <property type="molecule type" value="Genomic_DNA"/>
</dbReference>
<dbReference type="CDD" id="cd00293">
    <property type="entry name" value="USP-like"/>
    <property type="match status" value="2"/>
</dbReference>